<reference evidence="3 4" key="1">
    <citation type="journal article" date="2005" name="PLoS Biol.">
        <title>The genomes of Oryza sativa: a history of duplications.</title>
        <authorList>
            <person name="Yu J."/>
            <person name="Wang J."/>
            <person name="Lin W."/>
            <person name="Li S."/>
            <person name="Li H."/>
            <person name="Zhou J."/>
            <person name="Ni P."/>
            <person name="Dong W."/>
            <person name="Hu S."/>
            <person name="Zeng C."/>
            <person name="Zhang J."/>
            <person name="Zhang Y."/>
            <person name="Li R."/>
            <person name="Xu Z."/>
            <person name="Li S."/>
            <person name="Li X."/>
            <person name="Zheng H."/>
            <person name="Cong L."/>
            <person name="Lin L."/>
            <person name="Yin J."/>
            <person name="Geng J."/>
            <person name="Li G."/>
            <person name="Shi J."/>
            <person name="Liu J."/>
            <person name="Lv H."/>
            <person name="Li J."/>
            <person name="Wang J."/>
            <person name="Deng Y."/>
            <person name="Ran L."/>
            <person name="Shi X."/>
            <person name="Wang X."/>
            <person name="Wu Q."/>
            <person name="Li C."/>
            <person name="Ren X."/>
            <person name="Wang J."/>
            <person name="Wang X."/>
            <person name="Li D."/>
            <person name="Liu D."/>
            <person name="Zhang X."/>
            <person name="Ji Z."/>
            <person name="Zhao W."/>
            <person name="Sun Y."/>
            <person name="Zhang Z."/>
            <person name="Bao J."/>
            <person name="Han Y."/>
            <person name="Dong L."/>
            <person name="Ji J."/>
            <person name="Chen P."/>
            <person name="Wu S."/>
            <person name="Liu J."/>
            <person name="Xiao Y."/>
            <person name="Bu D."/>
            <person name="Tan J."/>
            <person name="Yang L."/>
            <person name="Ye C."/>
            <person name="Zhang J."/>
            <person name="Xu J."/>
            <person name="Zhou Y."/>
            <person name="Yu Y."/>
            <person name="Zhang B."/>
            <person name="Zhuang S."/>
            <person name="Wei H."/>
            <person name="Liu B."/>
            <person name="Lei M."/>
            <person name="Yu H."/>
            <person name="Li Y."/>
            <person name="Xu H."/>
            <person name="Wei S."/>
            <person name="He X."/>
            <person name="Fang L."/>
            <person name="Zhang Z."/>
            <person name="Zhang Y."/>
            <person name="Huang X."/>
            <person name="Su Z."/>
            <person name="Tong W."/>
            <person name="Li J."/>
            <person name="Tong Z."/>
            <person name="Li S."/>
            <person name="Ye J."/>
            <person name="Wang L."/>
            <person name="Fang L."/>
            <person name="Lei T."/>
            <person name="Chen C."/>
            <person name="Chen H."/>
            <person name="Xu Z."/>
            <person name="Li H."/>
            <person name="Huang H."/>
            <person name="Zhang F."/>
            <person name="Xu H."/>
            <person name="Li N."/>
            <person name="Zhao C."/>
            <person name="Li S."/>
            <person name="Dong L."/>
            <person name="Huang Y."/>
            <person name="Li L."/>
            <person name="Xi Y."/>
            <person name="Qi Q."/>
            <person name="Li W."/>
            <person name="Zhang B."/>
            <person name="Hu W."/>
            <person name="Zhang Y."/>
            <person name="Tian X."/>
            <person name="Jiao Y."/>
            <person name="Liang X."/>
            <person name="Jin J."/>
            <person name="Gao L."/>
            <person name="Zheng W."/>
            <person name="Hao B."/>
            <person name="Liu S."/>
            <person name="Wang W."/>
            <person name="Yuan L."/>
            <person name="Cao M."/>
            <person name="McDermott J."/>
            <person name="Samudrala R."/>
            <person name="Wang J."/>
            <person name="Wong G.K."/>
            <person name="Yang H."/>
        </authorList>
    </citation>
    <scope>NUCLEOTIDE SEQUENCE [LARGE SCALE GENOMIC DNA]</scope>
    <source>
        <strain evidence="4">cv. 93-11</strain>
    </source>
</reference>
<dbReference type="InterPro" id="IPR052343">
    <property type="entry name" value="Retrotransposon-Effector_Assoc"/>
</dbReference>
<dbReference type="Gramene" id="BGIOSGA027153-TA">
    <property type="protein sequence ID" value="BGIOSGA027153-PA"/>
    <property type="gene ID" value="BGIOSGA027153"/>
</dbReference>
<dbReference type="PROSITE" id="PS50878">
    <property type="entry name" value="RT_POL"/>
    <property type="match status" value="1"/>
</dbReference>
<dbReference type="SUPFAM" id="SSF56672">
    <property type="entry name" value="DNA/RNA polymerases"/>
    <property type="match status" value="1"/>
</dbReference>
<sequence>MVNLHHPASFGDASMEDTSSQHKRTLDQSGAKQQGRVQQALLEYNRQTEEHKQLQVTPGNTARALKRFRKDAGEAAEVDDMEATSPGAAGQLMGPVIGNPRSEPQMQAFRDVLHDCELHDLGFTDLPHTYDNKRDGWHNVKVVHLVSPCSDHAPILLKLSVEENVQVRQKFLHYEIVWEREPEAAQVIDEAWSNAGEKTNLGDINKALGKVMSAFKSWSNTKVKNVCRELEKARKKLVELMQSNADRIQIRQATDHMNEMLYREEMLWLQRSRVNWLKEGDRNTRFFHSRAVWRAKKNKITKLRDAEGTVQKSTTVLEDMATEYFEKVYTADPNLDPECVTRLIQEKVTEEMNAKLCADFNDEEIAQALFQIGPLKSPDPDGFPARFYQRNWGTLKADIVGAVRDFFQTGLMPEGVNNTAIVLIPKIEQPLELKDYRPISLCNVVYKVVSKCLVNRLRPVLDEVVSEEQSAFIQGRMITDNALLAFECFHAIQKNKVANKAACVYKLDLSKAYDRVDWRFLEMAMKRLGFAHRWVRWIISCVTSVRYSIKFNGTLLHSFAPSRGLRQGDPLSLFLFLFVADGLSLLLKGKVEQNILTPIKFCRNAPSISHLMFADDTLLFFKAEVRQAEVVNEVLQCYARGTEKDKFEDKYLGFPTPEGRMHKGRFQTLQAKICKRVIQWGENYLSSGGKEILIKAVIQAIPVYVMGIFKLPDSICEDLTRLTRNFWWGADNGQRKTHWRAWESLTKPKRNCGLGFKDIRLFNQALLARQAWRLIEFSDSLCAKVLKAKYFPHGSLIDTTFGPNASPAWQGMEHGIDILKKGIIWRIGNGNAVRIWRDPWLPRDHSRWPIILKRNCRLKWFSDLLDQDGSWNAEKINRYFLKVDADVIYKICTSPRVECDFLAWHPDKTGQFSVRSAYALAANLANMEVPSSSSTATVNKAWDLIWKCNVPQKVRIFAWKAASNSLPTMVKKKKRNLEKTDMCPICDREKEDAGHALCRCIHAGLSDYDRALFLMTLWRNWHVRNEITHDKVVPPVEASQRFIQSYVDTMFQIRQDPVAKLAKGKLVLKVGNVKQHTQTTCKPQPRWERPSNGWMKLNIDGSFDSKTENGGIGAILRDSSGKPIFACCKPLQKCSADGMVKAF</sequence>
<feature type="region of interest" description="Disordered" evidence="1">
    <location>
        <begin position="1"/>
        <end position="35"/>
    </location>
</feature>
<name>B8B9U8_ORYSI</name>
<dbReference type="EMBL" id="CM000133">
    <property type="protein sequence ID" value="EEC83406.1"/>
    <property type="molecule type" value="Genomic_DNA"/>
</dbReference>
<feature type="domain" description="Reverse transcriptase" evidence="2">
    <location>
        <begin position="405"/>
        <end position="685"/>
    </location>
</feature>
<feature type="region of interest" description="Disordered" evidence="1">
    <location>
        <begin position="71"/>
        <end position="90"/>
    </location>
</feature>
<dbReference type="HOGENOM" id="CLU_000680_33_0_1"/>
<evidence type="ECO:0000313" key="3">
    <source>
        <dbReference type="EMBL" id="EEC83406.1"/>
    </source>
</evidence>
<dbReference type="Pfam" id="PF00078">
    <property type="entry name" value="RVT_1"/>
    <property type="match status" value="1"/>
</dbReference>
<dbReference type="InterPro" id="IPR043502">
    <property type="entry name" value="DNA/RNA_pol_sf"/>
</dbReference>
<evidence type="ECO:0000313" key="4">
    <source>
        <dbReference type="Proteomes" id="UP000007015"/>
    </source>
</evidence>
<dbReference type="PANTHER" id="PTHR46890">
    <property type="entry name" value="NON-LTR RETROLELEMENT REVERSE TRANSCRIPTASE-LIKE PROTEIN-RELATED"/>
    <property type="match status" value="1"/>
</dbReference>
<organism evidence="3 4">
    <name type="scientific">Oryza sativa subsp. indica</name>
    <name type="common">Rice</name>
    <dbReference type="NCBI Taxonomy" id="39946"/>
    <lineage>
        <taxon>Eukaryota</taxon>
        <taxon>Viridiplantae</taxon>
        <taxon>Streptophyta</taxon>
        <taxon>Embryophyta</taxon>
        <taxon>Tracheophyta</taxon>
        <taxon>Spermatophyta</taxon>
        <taxon>Magnoliopsida</taxon>
        <taxon>Liliopsida</taxon>
        <taxon>Poales</taxon>
        <taxon>Poaceae</taxon>
        <taxon>BOP clade</taxon>
        <taxon>Oryzoideae</taxon>
        <taxon>Oryzeae</taxon>
        <taxon>Oryzinae</taxon>
        <taxon>Oryza</taxon>
        <taxon>Oryza sativa</taxon>
    </lineage>
</organism>
<keyword evidence="4" id="KW-1185">Reference proteome</keyword>
<dbReference type="AlphaFoldDB" id="B8B9U8"/>
<dbReference type="CDD" id="cd01650">
    <property type="entry name" value="RT_nLTR_like"/>
    <property type="match status" value="1"/>
</dbReference>
<dbReference type="InterPro" id="IPR026960">
    <property type="entry name" value="RVT-Znf"/>
</dbReference>
<dbReference type="Pfam" id="PF13966">
    <property type="entry name" value="zf-RVT"/>
    <property type="match status" value="1"/>
</dbReference>
<gene>
    <name evidence="3" type="ORF">OsI_28856</name>
</gene>
<evidence type="ECO:0000256" key="1">
    <source>
        <dbReference type="SAM" id="MobiDB-lite"/>
    </source>
</evidence>
<dbReference type="PANTHER" id="PTHR46890:SF48">
    <property type="entry name" value="RNA-DIRECTED DNA POLYMERASE"/>
    <property type="match status" value="1"/>
</dbReference>
<evidence type="ECO:0000259" key="2">
    <source>
        <dbReference type="PROSITE" id="PS50878"/>
    </source>
</evidence>
<proteinExistence type="predicted"/>
<dbReference type="Proteomes" id="UP000007015">
    <property type="component" value="Chromosome 8"/>
</dbReference>
<dbReference type="InterPro" id="IPR000477">
    <property type="entry name" value="RT_dom"/>
</dbReference>
<dbReference type="STRING" id="39946.B8B9U8"/>
<dbReference type="OMA" id="ESECKNI"/>
<protein>
    <recommendedName>
        <fullName evidence="2">Reverse transcriptase domain-containing protein</fullName>
    </recommendedName>
</protein>
<accession>B8B9U8</accession>